<dbReference type="EMBL" id="JBHSIS010000022">
    <property type="protein sequence ID" value="MFC4858276.1"/>
    <property type="molecule type" value="Genomic_DNA"/>
</dbReference>
<keyword evidence="4" id="KW-0479">Metal-binding</keyword>
<evidence type="ECO:0000256" key="1">
    <source>
        <dbReference type="ARBA" id="ARBA00008276"/>
    </source>
</evidence>
<dbReference type="Proteomes" id="UP001595859">
    <property type="component" value="Unassembled WGS sequence"/>
</dbReference>
<keyword evidence="14" id="KW-1185">Reference proteome</keyword>
<evidence type="ECO:0000256" key="2">
    <source>
        <dbReference type="ARBA" id="ARBA00013025"/>
    </source>
</evidence>
<dbReference type="InterPro" id="IPR004101">
    <property type="entry name" value="Mur_ligase_C"/>
</dbReference>
<keyword evidence="5 10" id="KW-0547">Nucleotide-binding</keyword>
<dbReference type="PIRSF" id="PIRSF001563">
    <property type="entry name" value="Folylpolyglu_synth"/>
    <property type="match status" value="1"/>
</dbReference>
<evidence type="ECO:0000256" key="3">
    <source>
        <dbReference type="ARBA" id="ARBA00022598"/>
    </source>
</evidence>
<dbReference type="InterPro" id="IPR036615">
    <property type="entry name" value="Mur_ligase_C_dom_sf"/>
</dbReference>
<feature type="domain" description="Mur ligase C-terminal" evidence="11">
    <location>
        <begin position="301"/>
        <end position="421"/>
    </location>
</feature>
<comment type="caution">
    <text evidence="13">The sequence shown here is derived from an EMBL/GenBank/DDBJ whole genome shotgun (WGS) entry which is preliminary data.</text>
</comment>
<keyword evidence="3 10" id="KW-0436">Ligase</keyword>
<evidence type="ECO:0000259" key="11">
    <source>
        <dbReference type="Pfam" id="PF02875"/>
    </source>
</evidence>
<dbReference type="GO" id="GO:0016874">
    <property type="term" value="F:ligase activity"/>
    <property type="evidence" value="ECO:0007669"/>
    <property type="project" value="UniProtKB-KW"/>
</dbReference>
<reference evidence="14" key="1">
    <citation type="journal article" date="2019" name="Int. J. Syst. Evol. Microbiol.">
        <title>The Global Catalogue of Microorganisms (GCM) 10K type strain sequencing project: providing services to taxonomists for standard genome sequencing and annotation.</title>
        <authorList>
            <consortium name="The Broad Institute Genomics Platform"/>
            <consortium name="The Broad Institute Genome Sequencing Center for Infectious Disease"/>
            <person name="Wu L."/>
            <person name="Ma J."/>
        </authorList>
    </citation>
    <scope>NUCLEOTIDE SEQUENCE [LARGE SCALE GENOMIC DNA]</scope>
    <source>
        <strain evidence="14">ZS-22-S1</strain>
    </source>
</reference>
<evidence type="ECO:0000256" key="9">
    <source>
        <dbReference type="ARBA" id="ARBA00047493"/>
    </source>
</evidence>
<gene>
    <name evidence="13" type="ORF">ACFPCV_32680</name>
</gene>
<dbReference type="Gene3D" id="3.90.190.20">
    <property type="entry name" value="Mur ligase, C-terminal domain"/>
    <property type="match status" value="1"/>
</dbReference>
<organism evidence="13 14">
    <name type="scientific">Actinophytocola glycyrrhizae</name>
    <dbReference type="NCBI Taxonomy" id="2044873"/>
    <lineage>
        <taxon>Bacteria</taxon>
        <taxon>Bacillati</taxon>
        <taxon>Actinomycetota</taxon>
        <taxon>Actinomycetes</taxon>
        <taxon>Pseudonocardiales</taxon>
        <taxon>Pseudonocardiaceae</taxon>
    </lineage>
</organism>
<dbReference type="InterPro" id="IPR001645">
    <property type="entry name" value="Folylpolyglutamate_synth"/>
</dbReference>
<dbReference type="SUPFAM" id="SSF53244">
    <property type="entry name" value="MurD-like peptide ligases, peptide-binding domain"/>
    <property type="match status" value="1"/>
</dbReference>
<comment type="similarity">
    <text evidence="1 10">Belongs to the folylpolyglutamate synthase family.</text>
</comment>
<evidence type="ECO:0000256" key="7">
    <source>
        <dbReference type="ARBA" id="ARBA00022842"/>
    </source>
</evidence>
<dbReference type="NCBIfam" id="TIGR01499">
    <property type="entry name" value="folC"/>
    <property type="match status" value="1"/>
</dbReference>
<dbReference type="SUPFAM" id="SSF53623">
    <property type="entry name" value="MurD-like peptide ligases, catalytic domain"/>
    <property type="match status" value="1"/>
</dbReference>
<evidence type="ECO:0000256" key="4">
    <source>
        <dbReference type="ARBA" id="ARBA00022723"/>
    </source>
</evidence>
<evidence type="ECO:0000256" key="5">
    <source>
        <dbReference type="ARBA" id="ARBA00022741"/>
    </source>
</evidence>
<dbReference type="InterPro" id="IPR036565">
    <property type="entry name" value="Mur-like_cat_sf"/>
</dbReference>
<dbReference type="PROSITE" id="PS01011">
    <property type="entry name" value="FOLYLPOLYGLU_SYNT_1"/>
    <property type="match status" value="1"/>
</dbReference>
<dbReference type="PANTHER" id="PTHR11136">
    <property type="entry name" value="FOLYLPOLYGLUTAMATE SYNTHASE-RELATED"/>
    <property type="match status" value="1"/>
</dbReference>
<sequence>MDDLRQVESELNTRWPETKIEPTLARIRLLVDLLGDPHKSYPILHVAGTNGKSSVTRMIDSLLTRIGLRTGRYTSPHLQLVTERIAVDNAPISPERYVEVYRDIEPYLGMIDRGSDVPMSKFEVLTGMAFAAFADAPVDAAVLEVGLGGTWDATNVADAKVAVVTPIEIDHVEYLGAEITGIAAEKAGILKQGSIALLAEQRPEVAEVLLRRSVEVDATVARAGLEFGVLRRDVAVGGQMLKLQGLGGAYDEIFLPLHGPHQANNAALALAAVEAFFGAGAQRMLDQEAIREGFASVVVPGRLERVRSTPSVFVDAAHNPHGARALADALDTDFGFRNLVGVVGVMQDKDVRGILSALEPVFHELVLTTNSSERAMPAEELAEVASEIFGPDRVEVRPRLDDAIDTALAMAEADTEELLSGVGVVVTGSVVTAGEARALLGREPV</sequence>
<evidence type="ECO:0000256" key="6">
    <source>
        <dbReference type="ARBA" id="ARBA00022840"/>
    </source>
</evidence>
<name>A0ABV9SC71_9PSEU</name>
<dbReference type="NCBIfam" id="NF047860">
    <property type="entry name" value="Tet-DihydfolSynFolCMyb"/>
    <property type="match status" value="1"/>
</dbReference>
<evidence type="ECO:0000256" key="10">
    <source>
        <dbReference type="PIRNR" id="PIRNR001563"/>
    </source>
</evidence>
<keyword evidence="7" id="KW-0460">Magnesium</keyword>
<evidence type="ECO:0000313" key="13">
    <source>
        <dbReference type="EMBL" id="MFC4858276.1"/>
    </source>
</evidence>
<dbReference type="Pfam" id="PF08245">
    <property type="entry name" value="Mur_ligase_M"/>
    <property type="match status" value="1"/>
</dbReference>
<evidence type="ECO:0000259" key="12">
    <source>
        <dbReference type="Pfam" id="PF08245"/>
    </source>
</evidence>
<dbReference type="Pfam" id="PF02875">
    <property type="entry name" value="Mur_ligase_C"/>
    <property type="match status" value="1"/>
</dbReference>
<dbReference type="RefSeq" id="WP_378061176.1">
    <property type="nucleotide sequence ID" value="NZ_JBHSIS010000022.1"/>
</dbReference>
<feature type="domain" description="Mur ligase central" evidence="12">
    <location>
        <begin position="130"/>
        <end position="273"/>
    </location>
</feature>
<dbReference type="InterPro" id="IPR013221">
    <property type="entry name" value="Mur_ligase_cen"/>
</dbReference>
<dbReference type="InterPro" id="IPR018109">
    <property type="entry name" value="Folylpolyglutamate_synth_CS"/>
</dbReference>
<comment type="catalytic activity">
    <reaction evidence="9">
        <text>(6S)-5,6,7,8-tetrahydrofolyl-(gamma-L-Glu)(n) + L-glutamate + ATP = (6S)-5,6,7,8-tetrahydrofolyl-(gamma-L-Glu)(n+1) + ADP + phosphate + H(+)</text>
        <dbReference type="Rhea" id="RHEA:10580"/>
        <dbReference type="Rhea" id="RHEA-COMP:14738"/>
        <dbReference type="Rhea" id="RHEA-COMP:14740"/>
        <dbReference type="ChEBI" id="CHEBI:15378"/>
        <dbReference type="ChEBI" id="CHEBI:29985"/>
        <dbReference type="ChEBI" id="CHEBI:30616"/>
        <dbReference type="ChEBI" id="CHEBI:43474"/>
        <dbReference type="ChEBI" id="CHEBI:141005"/>
        <dbReference type="ChEBI" id="CHEBI:456216"/>
        <dbReference type="EC" id="6.3.2.17"/>
    </reaction>
</comment>
<evidence type="ECO:0000313" key="14">
    <source>
        <dbReference type="Proteomes" id="UP001595859"/>
    </source>
</evidence>
<dbReference type="EC" id="6.3.2.17" evidence="2"/>
<keyword evidence="6 10" id="KW-0067">ATP-binding</keyword>
<dbReference type="PANTHER" id="PTHR11136:SF0">
    <property type="entry name" value="DIHYDROFOLATE SYNTHETASE-RELATED"/>
    <property type="match status" value="1"/>
</dbReference>
<dbReference type="Gene3D" id="3.40.1190.10">
    <property type="entry name" value="Mur-like, catalytic domain"/>
    <property type="match status" value="1"/>
</dbReference>
<proteinExistence type="inferred from homology"/>
<evidence type="ECO:0000256" key="8">
    <source>
        <dbReference type="ARBA" id="ARBA00030592"/>
    </source>
</evidence>
<protein>
    <recommendedName>
        <fullName evidence="2">tetrahydrofolate synthase</fullName>
        <ecNumber evidence="2">6.3.2.17</ecNumber>
    </recommendedName>
    <alternativeName>
        <fullName evidence="8">Tetrahydrofolylpolyglutamate synthase</fullName>
    </alternativeName>
</protein>
<accession>A0ABV9SC71</accession>